<reference evidence="2" key="4">
    <citation type="submission" date="2024-09" db="EMBL/GenBank/DDBJ databases">
        <authorList>
            <person name="Sun Q."/>
            <person name="Mori K."/>
        </authorList>
    </citation>
    <scope>NUCLEOTIDE SEQUENCE</scope>
    <source>
        <strain evidence="2">KCTC 62575</strain>
    </source>
</reference>
<keyword evidence="5" id="KW-1185">Reference proteome</keyword>
<evidence type="ECO:0000256" key="1">
    <source>
        <dbReference type="SAM" id="SignalP"/>
    </source>
</evidence>
<evidence type="ECO:0000313" key="5">
    <source>
        <dbReference type="Proteomes" id="UP001595455"/>
    </source>
</evidence>
<dbReference type="PROSITE" id="PS51257">
    <property type="entry name" value="PROKAR_LIPOPROTEIN"/>
    <property type="match status" value="1"/>
</dbReference>
<evidence type="ECO:0000313" key="3">
    <source>
        <dbReference type="EMBL" id="RFC82790.1"/>
    </source>
</evidence>
<keyword evidence="1" id="KW-0732">Signal</keyword>
<organism evidence="3 4">
    <name type="scientific">Acinetobacter sichuanensis</name>
    <dbReference type="NCBI Taxonomy" id="2136183"/>
    <lineage>
        <taxon>Bacteria</taxon>
        <taxon>Pseudomonadati</taxon>
        <taxon>Pseudomonadota</taxon>
        <taxon>Gammaproteobacteria</taxon>
        <taxon>Moraxellales</taxon>
        <taxon>Moraxellaceae</taxon>
        <taxon>Acinetobacter</taxon>
    </lineage>
</organism>
<sequence length="141" mass="15930">MLKKIIWMSVGILMACNVQAFDKKQINPEQDIWGTWTIHNEKLNCSEVYQFSKPSQLTYTSNEKRITGDFAIWRSMLNQDLDLLSVQVKADNKAASCGGPAIDMTNGKLQLNLKWISTTSAELCSDHEAKLCSGLYLIKQK</sequence>
<dbReference type="Proteomes" id="UP001595455">
    <property type="component" value="Unassembled WGS sequence"/>
</dbReference>
<reference evidence="5" key="3">
    <citation type="journal article" date="2019" name="Int. J. Syst. Evol. Microbiol.">
        <title>The Global Catalogue of Microorganisms (GCM) 10K type strain sequencing project: providing services to taxonomists for standard genome sequencing and annotation.</title>
        <authorList>
            <consortium name="The Broad Institute Genomics Platform"/>
            <consortium name="The Broad Institute Genome Sequencing Center for Infectious Disease"/>
            <person name="Wu L."/>
            <person name="Ma J."/>
        </authorList>
    </citation>
    <scope>NUCLEOTIDE SEQUENCE [LARGE SCALE GENOMIC DNA]</scope>
    <source>
        <strain evidence="5">KCTC 62575</strain>
    </source>
</reference>
<protein>
    <recommendedName>
        <fullName evidence="6">Lipocalin-like domain-containing protein</fullName>
    </recommendedName>
</protein>
<comment type="caution">
    <text evidence="3">The sequence shown here is derived from an EMBL/GenBank/DDBJ whole genome shotgun (WGS) entry which is preliminary data.</text>
</comment>
<evidence type="ECO:0008006" key="6">
    <source>
        <dbReference type="Google" id="ProtNLM"/>
    </source>
</evidence>
<dbReference type="EMBL" id="PYIX02000026">
    <property type="protein sequence ID" value="RFC82790.1"/>
    <property type="molecule type" value="Genomic_DNA"/>
</dbReference>
<reference evidence="3 4" key="2">
    <citation type="submission" date="2018-08" db="EMBL/GenBank/DDBJ databases">
        <title>The draft genome of Acinetobacter sichuanensis strain WCHAc060041.</title>
        <authorList>
            <person name="Qin J."/>
            <person name="Feng Y."/>
            <person name="Zong Z."/>
        </authorList>
    </citation>
    <scope>NUCLEOTIDE SEQUENCE [LARGE SCALE GENOMIC DNA]</scope>
    <source>
        <strain evidence="3 4">WCHAc060041</strain>
    </source>
</reference>
<feature type="chain" id="PRO_5016770780" description="Lipocalin-like domain-containing protein" evidence="1">
    <location>
        <begin position="21"/>
        <end position="141"/>
    </location>
</feature>
<name>A0A371YMU3_9GAMM</name>
<dbReference type="RefSeq" id="WP_107009043.1">
    <property type="nucleotide sequence ID" value="NZ_JBHRSF010000147.1"/>
</dbReference>
<accession>A0A371YMU3</accession>
<evidence type="ECO:0000313" key="2">
    <source>
        <dbReference type="EMBL" id="MFC2997512.1"/>
    </source>
</evidence>
<feature type="signal peptide" evidence="1">
    <location>
        <begin position="1"/>
        <end position="20"/>
    </location>
</feature>
<dbReference type="EMBL" id="JBHRSF010000147">
    <property type="protein sequence ID" value="MFC2997512.1"/>
    <property type="molecule type" value="Genomic_DNA"/>
</dbReference>
<dbReference type="AlphaFoldDB" id="A0A371YMU3"/>
<evidence type="ECO:0000313" key="4">
    <source>
        <dbReference type="Proteomes" id="UP000240957"/>
    </source>
</evidence>
<dbReference type="OrthoDB" id="6691964at2"/>
<gene>
    <name evidence="2" type="ORF">ACFODO_20160</name>
    <name evidence="3" type="ORF">C9E89_014435</name>
</gene>
<proteinExistence type="predicted"/>
<dbReference type="Proteomes" id="UP000240957">
    <property type="component" value="Unassembled WGS sequence"/>
</dbReference>
<reference evidence="2" key="1">
    <citation type="journal article" date="2014" name="Int. J. Syst. Evol. Microbiol.">
        <title>Complete genome of a new Firmicutes species belonging to the dominant human colonic microbiota ('Ruminococcus bicirculans') reveals two chromosomes and a selective capacity to utilize plant glucans.</title>
        <authorList>
            <consortium name="NISC Comparative Sequencing Program"/>
            <person name="Wegmann U."/>
            <person name="Louis P."/>
            <person name="Goesmann A."/>
            <person name="Henrissat B."/>
            <person name="Duncan S.H."/>
            <person name="Flint H.J."/>
        </authorList>
    </citation>
    <scope>NUCLEOTIDE SEQUENCE</scope>
    <source>
        <strain evidence="2">KCTC 62575</strain>
    </source>
</reference>